<dbReference type="EMBL" id="CP069030">
    <property type="protein sequence ID" value="QRC97793.1"/>
    <property type="molecule type" value="Genomic_DNA"/>
</dbReference>
<keyword evidence="10" id="KW-1185">Reference proteome</keyword>
<dbReference type="Pfam" id="PF20684">
    <property type="entry name" value="Fung_rhodopsin"/>
    <property type="match status" value="1"/>
</dbReference>
<dbReference type="InterPro" id="IPR049326">
    <property type="entry name" value="Rhodopsin_dom_fungi"/>
</dbReference>
<feature type="transmembrane region" description="Helical" evidence="7">
    <location>
        <begin position="6"/>
        <end position="24"/>
    </location>
</feature>
<dbReference type="OrthoDB" id="3923077at2759"/>
<evidence type="ECO:0000256" key="2">
    <source>
        <dbReference type="ARBA" id="ARBA00022692"/>
    </source>
</evidence>
<feature type="transmembrane region" description="Helical" evidence="7">
    <location>
        <begin position="203"/>
        <end position="223"/>
    </location>
</feature>
<comment type="subcellular location">
    <subcellularLocation>
        <location evidence="1">Membrane</location>
        <topology evidence="1">Multi-pass membrane protein</topology>
    </subcellularLocation>
</comment>
<evidence type="ECO:0000256" key="5">
    <source>
        <dbReference type="ARBA" id="ARBA00038359"/>
    </source>
</evidence>
<evidence type="ECO:0000256" key="3">
    <source>
        <dbReference type="ARBA" id="ARBA00022989"/>
    </source>
</evidence>
<name>A0A7U2F345_PHANO</name>
<feature type="transmembrane region" description="Helical" evidence="7">
    <location>
        <begin position="120"/>
        <end position="141"/>
    </location>
</feature>
<gene>
    <name evidence="9" type="ORF">JI435_151360</name>
</gene>
<dbReference type="PANTHER" id="PTHR33048">
    <property type="entry name" value="PTH11-LIKE INTEGRAL MEMBRANE PROTEIN (AFU_ORTHOLOGUE AFUA_5G11245)"/>
    <property type="match status" value="1"/>
</dbReference>
<dbReference type="Proteomes" id="UP000663193">
    <property type="component" value="Chromosome 8"/>
</dbReference>
<evidence type="ECO:0000256" key="1">
    <source>
        <dbReference type="ARBA" id="ARBA00004141"/>
    </source>
</evidence>
<dbReference type="AlphaFoldDB" id="A0A7U2F345"/>
<evidence type="ECO:0000256" key="6">
    <source>
        <dbReference type="SAM" id="MobiDB-lite"/>
    </source>
</evidence>
<reference evidence="10" key="1">
    <citation type="journal article" date="2021" name="BMC Genomics">
        <title>Chromosome-level genome assembly and manually-curated proteome of model necrotroph Parastagonospora nodorum Sn15 reveals a genome-wide trove of candidate effector homologs, and redundancy of virulence-related functions within an accessory chromosome.</title>
        <authorList>
            <person name="Bertazzoni S."/>
            <person name="Jones D.A.B."/>
            <person name="Phan H.T."/>
            <person name="Tan K.-C."/>
            <person name="Hane J.K."/>
        </authorList>
    </citation>
    <scope>NUCLEOTIDE SEQUENCE [LARGE SCALE GENOMIC DNA]</scope>
    <source>
        <strain evidence="10">SN15 / ATCC MYA-4574 / FGSC 10173)</strain>
    </source>
</reference>
<feature type="transmembrane region" description="Helical" evidence="7">
    <location>
        <begin position="44"/>
        <end position="65"/>
    </location>
</feature>
<accession>A0A7U2F345</accession>
<dbReference type="InterPro" id="IPR052337">
    <property type="entry name" value="SAT4-like"/>
</dbReference>
<evidence type="ECO:0000313" key="10">
    <source>
        <dbReference type="Proteomes" id="UP000663193"/>
    </source>
</evidence>
<organism evidence="9 10">
    <name type="scientific">Phaeosphaeria nodorum (strain SN15 / ATCC MYA-4574 / FGSC 10173)</name>
    <name type="common">Glume blotch fungus</name>
    <name type="synonym">Parastagonospora nodorum</name>
    <dbReference type="NCBI Taxonomy" id="321614"/>
    <lineage>
        <taxon>Eukaryota</taxon>
        <taxon>Fungi</taxon>
        <taxon>Dikarya</taxon>
        <taxon>Ascomycota</taxon>
        <taxon>Pezizomycotina</taxon>
        <taxon>Dothideomycetes</taxon>
        <taxon>Pleosporomycetidae</taxon>
        <taxon>Pleosporales</taxon>
        <taxon>Pleosporineae</taxon>
        <taxon>Phaeosphaeriaceae</taxon>
        <taxon>Parastagonospora</taxon>
    </lineage>
</organism>
<dbReference type="PANTHER" id="PTHR33048:SF96">
    <property type="entry name" value="INTEGRAL MEMBRANE PROTEIN"/>
    <property type="match status" value="1"/>
</dbReference>
<evidence type="ECO:0000256" key="4">
    <source>
        <dbReference type="ARBA" id="ARBA00023136"/>
    </source>
</evidence>
<proteinExistence type="inferred from homology"/>
<keyword evidence="4 7" id="KW-0472">Membrane</keyword>
<protein>
    <recommendedName>
        <fullName evidence="8">Rhodopsin domain-containing protein</fullName>
    </recommendedName>
</protein>
<feature type="compositionally biased region" description="Polar residues" evidence="6">
    <location>
        <begin position="361"/>
        <end position="371"/>
    </location>
</feature>
<feature type="compositionally biased region" description="Basic and acidic residues" evidence="6">
    <location>
        <begin position="382"/>
        <end position="395"/>
    </location>
</feature>
<keyword evidence="2 7" id="KW-0812">Transmembrane</keyword>
<comment type="similarity">
    <text evidence="5">Belongs to the SAT4 family.</text>
</comment>
<keyword evidence="3 7" id="KW-1133">Transmembrane helix</keyword>
<sequence length="395" mass="43660">MFHDRGGQIAGVAITFLVLTWVTVGLRCYVRTFMVKSFGLDDQVMVVTLFLFTAYLACQLGGAVHGSGQLRENLTDEAAQKALQFWFLCEVFYTLSTSLLKIAVGLFLLRITTHPIHIWIIRIIMIVAAFLGIAYTLLVVFQCNPISFWWDLDPNSNGRCLSANLVVIFTYAVSGLNSFADWTFGILPIFIVKDLQMKKRAKVVVSGIIGLAAIGSTATVIRLPYTSTLKPYKGDFLYRTTDFAIWTTVEVGIGISAGCIATLRPLLKSSLGSSGQNSSGKWWSRKKSSHFSSMQPLDRLRPAAERGVTKTTITGGRASEDSDKKVFLDTGVSPEQWRNGINKSVSTTVVAERSEIRIPITRNQSMNHGQTLDNDSNSSLGDDERGRPAIIHERF</sequence>
<dbReference type="OMA" id="FCEIFYT"/>
<evidence type="ECO:0000259" key="8">
    <source>
        <dbReference type="Pfam" id="PF20684"/>
    </source>
</evidence>
<feature type="domain" description="Rhodopsin" evidence="8">
    <location>
        <begin position="26"/>
        <end position="268"/>
    </location>
</feature>
<dbReference type="GO" id="GO:0016020">
    <property type="term" value="C:membrane"/>
    <property type="evidence" value="ECO:0007669"/>
    <property type="project" value="UniProtKB-SubCell"/>
</dbReference>
<dbReference type="VEuPathDB" id="FungiDB:JI435_151360"/>
<evidence type="ECO:0000256" key="7">
    <source>
        <dbReference type="SAM" id="Phobius"/>
    </source>
</evidence>
<feature type="transmembrane region" description="Helical" evidence="7">
    <location>
        <begin position="85"/>
        <end position="108"/>
    </location>
</feature>
<feature type="region of interest" description="Disordered" evidence="6">
    <location>
        <begin position="360"/>
        <end position="395"/>
    </location>
</feature>
<evidence type="ECO:0000313" key="9">
    <source>
        <dbReference type="EMBL" id="QRC97793.1"/>
    </source>
</evidence>
<feature type="transmembrane region" description="Helical" evidence="7">
    <location>
        <begin position="243"/>
        <end position="263"/>
    </location>
</feature>